<dbReference type="PROSITE" id="PS01229">
    <property type="entry name" value="COF_2"/>
    <property type="match status" value="1"/>
</dbReference>
<evidence type="ECO:0000313" key="2">
    <source>
        <dbReference type="Proteomes" id="UP000254572"/>
    </source>
</evidence>
<dbReference type="InterPro" id="IPR036412">
    <property type="entry name" value="HAD-like_sf"/>
</dbReference>
<dbReference type="PANTHER" id="PTHR10000">
    <property type="entry name" value="PHOSPHOSERINE PHOSPHATASE"/>
    <property type="match status" value="1"/>
</dbReference>
<dbReference type="SUPFAM" id="SSF56784">
    <property type="entry name" value="HAD-like"/>
    <property type="match status" value="1"/>
</dbReference>
<protein>
    <submittedName>
        <fullName evidence="1">Bifunctional phosphatase/peptidyl-prolyl cis-trans isomerase</fullName>
    </submittedName>
</protein>
<reference evidence="1 2" key="1">
    <citation type="submission" date="2018-06" db="EMBL/GenBank/DDBJ databases">
        <authorList>
            <consortium name="Pathogen Informatics"/>
            <person name="Doyle S."/>
        </authorList>
    </citation>
    <scope>NUCLEOTIDE SEQUENCE [LARGE SCALE GENOMIC DNA]</scope>
    <source>
        <strain evidence="1 2">NCTC13294</strain>
    </source>
</reference>
<dbReference type="NCBIfam" id="TIGR00099">
    <property type="entry name" value="Cof-subfamily"/>
    <property type="match status" value="1"/>
</dbReference>
<dbReference type="PANTHER" id="PTHR10000:SF25">
    <property type="entry name" value="PHOSPHATASE YKRA-RELATED"/>
    <property type="match status" value="1"/>
</dbReference>
<accession>A0A381E8N1</accession>
<sequence length="263" mass="28980">MTPKIIFFDIDETLYRKATNYLPDSTARAIRALKARGIIPAIATGRTLAALPDKVRALADAEGIELFVTINGQYNAFRGEPIACNPMGLTEIERFTALFRRHGWDYTFVGAEKMASSSSNPRVNEALAGIGPYIVDPDYYRHQPVYQFLLYIDPTEETTLNDSGELGREYHAMRWHPFSVDLLHAEGSKARGIRSVCAALGVPLAETMAFGDGLNDVEMFKTVGFGVAMGDAVPELRAVAQMQTGTVEEDGIYNALKKLEIIP</sequence>
<dbReference type="RefSeq" id="WP_115611690.1">
    <property type="nucleotide sequence ID" value="NZ_JBHLZC010000006.1"/>
</dbReference>
<dbReference type="SFLD" id="SFLDG01140">
    <property type="entry name" value="C2.B:_Phosphomannomutase_and_P"/>
    <property type="match status" value="1"/>
</dbReference>
<dbReference type="Gene3D" id="3.40.50.1000">
    <property type="entry name" value="HAD superfamily/HAD-like"/>
    <property type="match status" value="1"/>
</dbReference>
<dbReference type="EMBL" id="UFUW01000001">
    <property type="protein sequence ID" value="SUX23071.1"/>
    <property type="molecule type" value="Genomic_DNA"/>
</dbReference>
<dbReference type="Pfam" id="PF08282">
    <property type="entry name" value="Hydrolase_3"/>
    <property type="match status" value="1"/>
</dbReference>
<dbReference type="GO" id="GO:0016853">
    <property type="term" value="F:isomerase activity"/>
    <property type="evidence" value="ECO:0007669"/>
    <property type="project" value="UniProtKB-KW"/>
</dbReference>
<dbReference type="OrthoDB" id="3180855at2"/>
<name>A0A381E8N1_9GAMM</name>
<dbReference type="Gene3D" id="3.30.1240.10">
    <property type="match status" value="1"/>
</dbReference>
<dbReference type="GO" id="GO:0005829">
    <property type="term" value="C:cytosol"/>
    <property type="evidence" value="ECO:0007669"/>
    <property type="project" value="TreeGrafter"/>
</dbReference>
<gene>
    <name evidence="1" type="ORF">NCTC13294_01412</name>
</gene>
<organism evidence="1 2">
    <name type="scientific">Cardiobacterium valvarum</name>
    <dbReference type="NCBI Taxonomy" id="194702"/>
    <lineage>
        <taxon>Bacteria</taxon>
        <taxon>Pseudomonadati</taxon>
        <taxon>Pseudomonadota</taxon>
        <taxon>Gammaproteobacteria</taxon>
        <taxon>Cardiobacteriales</taxon>
        <taxon>Cardiobacteriaceae</taxon>
        <taxon>Cardiobacterium</taxon>
    </lineage>
</organism>
<dbReference type="Proteomes" id="UP000254572">
    <property type="component" value="Unassembled WGS sequence"/>
</dbReference>
<dbReference type="AlphaFoldDB" id="A0A381E8N1"/>
<dbReference type="GO" id="GO:0000287">
    <property type="term" value="F:magnesium ion binding"/>
    <property type="evidence" value="ECO:0007669"/>
    <property type="project" value="TreeGrafter"/>
</dbReference>
<keyword evidence="2" id="KW-1185">Reference proteome</keyword>
<dbReference type="GO" id="GO:0016791">
    <property type="term" value="F:phosphatase activity"/>
    <property type="evidence" value="ECO:0007669"/>
    <property type="project" value="TreeGrafter"/>
</dbReference>
<keyword evidence="1" id="KW-0413">Isomerase</keyword>
<dbReference type="SFLD" id="SFLDS00003">
    <property type="entry name" value="Haloacid_Dehalogenase"/>
    <property type="match status" value="1"/>
</dbReference>
<dbReference type="InterPro" id="IPR023214">
    <property type="entry name" value="HAD_sf"/>
</dbReference>
<dbReference type="InterPro" id="IPR000150">
    <property type="entry name" value="Cof"/>
</dbReference>
<evidence type="ECO:0000313" key="1">
    <source>
        <dbReference type="EMBL" id="SUX23071.1"/>
    </source>
</evidence>
<proteinExistence type="predicted"/>